<evidence type="ECO:0000313" key="13">
    <source>
        <dbReference type="Proteomes" id="UP000694412"/>
    </source>
</evidence>
<reference evidence="12" key="2">
    <citation type="submission" date="2025-08" db="UniProtKB">
        <authorList>
            <consortium name="Ensembl"/>
        </authorList>
    </citation>
    <scope>IDENTIFICATION</scope>
</reference>
<protein>
    <recommendedName>
        <fullName evidence="9">Histone H2A</fullName>
    </recommendedName>
</protein>
<evidence type="ECO:0000259" key="11">
    <source>
        <dbReference type="Pfam" id="PF00125"/>
    </source>
</evidence>
<keyword evidence="7 9" id="KW-0539">Nucleus</keyword>
<dbReference type="InterPro" id="IPR007125">
    <property type="entry name" value="H2A/H2B/H3"/>
</dbReference>
<organism evidence="12 13">
    <name type="scientific">Coturnix japonica</name>
    <name type="common">Japanese quail</name>
    <name type="synonym">Coturnix coturnix japonica</name>
    <dbReference type="NCBI Taxonomy" id="93934"/>
    <lineage>
        <taxon>Eukaryota</taxon>
        <taxon>Metazoa</taxon>
        <taxon>Chordata</taxon>
        <taxon>Craniata</taxon>
        <taxon>Vertebrata</taxon>
        <taxon>Euteleostomi</taxon>
        <taxon>Archelosauria</taxon>
        <taxon>Archosauria</taxon>
        <taxon>Dinosauria</taxon>
        <taxon>Saurischia</taxon>
        <taxon>Theropoda</taxon>
        <taxon>Coelurosauria</taxon>
        <taxon>Aves</taxon>
        <taxon>Neognathae</taxon>
        <taxon>Galloanserae</taxon>
        <taxon>Galliformes</taxon>
        <taxon>Phasianidae</taxon>
        <taxon>Perdicinae</taxon>
        <taxon>Coturnix</taxon>
    </lineage>
</organism>
<dbReference type="PRINTS" id="PR00620">
    <property type="entry name" value="HISTONEH2A"/>
</dbReference>
<dbReference type="SUPFAM" id="SSF47113">
    <property type="entry name" value="Histone-fold"/>
    <property type="match status" value="1"/>
</dbReference>
<evidence type="ECO:0000313" key="12">
    <source>
        <dbReference type="Ensembl" id="ENSCJPP00005023396.1"/>
    </source>
</evidence>
<dbReference type="PROSITE" id="PS00046">
    <property type="entry name" value="HISTONE_H2A"/>
    <property type="match status" value="1"/>
</dbReference>
<proteinExistence type="inferred from homology"/>
<evidence type="ECO:0000256" key="9">
    <source>
        <dbReference type="RuleBase" id="RU003767"/>
    </source>
</evidence>
<accession>A0A8C2U9S0</accession>
<dbReference type="FunFam" id="1.10.20.10:FF:000086">
    <property type="entry name" value="Histone H2A"/>
    <property type="match status" value="1"/>
</dbReference>
<dbReference type="InterPro" id="IPR009072">
    <property type="entry name" value="Histone-fold"/>
</dbReference>
<feature type="domain" description="Core Histone H2A/H2B/H3" evidence="11">
    <location>
        <begin position="8"/>
        <end position="90"/>
    </location>
</feature>
<dbReference type="Ensembl" id="ENSCJPT00005032058.1">
    <property type="protein sequence ID" value="ENSCJPP00005023396.1"/>
    <property type="gene ID" value="ENSCJPG00005018564.1"/>
</dbReference>
<evidence type="ECO:0000256" key="4">
    <source>
        <dbReference type="ARBA" id="ARBA00022454"/>
    </source>
</evidence>
<comment type="subunit">
    <text evidence="9">The nucleosome is a histone octamer containing two molecules each of H2A, H2B, H3 and H4 assembled in one H3-H4 heterotetramer and two H2A-H2B heterodimers. The octamer wraps approximately 147 bp of DNA.</text>
</comment>
<dbReference type="GO" id="GO:0003677">
    <property type="term" value="F:DNA binding"/>
    <property type="evidence" value="ECO:0007669"/>
    <property type="project" value="UniProtKB-KW"/>
</dbReference>
<dbReference type="GO" id="GO:0030527">
    <property type="term" value="F:structural constituent of chromatin"/>
    <property type="evidence" value="ECO:0007669"/>
    <property type="project" value="InterPro"/>
</dbReference>
<dbReference type="GO" id="GO:0005634">
    <property type="term" value="C:nucleus"/>
    <property type="evidence" value="ECO:0007669"/>
    <property type="project" value="UniProtKB-SubCell"/>
</dbReference>
<reference evidence="12" key="1">
    <citation type="submission" date="2015-11" db="EMBL/GenBank/DDBJ databases">
        <authorList>
            <consortium name="International Coturnix japonica Genome Analysis Consortium"/>
            <person name="Warren W."/>
            <person name="Burt D.W."/>
            <person name="Antin P.B."/>
            <person name="Lanford R."/>
            <person name="Gros J."/>
            <person name="Wilson R.K."/>
        </authorList>
    </citation>
    <scope>NUCLEOTIDE SEQUENCE [LARGE SCALE GENOMIC DNA]</scope>
</reference>
<dbReference type="InterPro" id="IPR002119">
    <property type="entry name" value="Histone_H2A"/>
</dbReference>
<evidence type="ECO:0000256" key="7">
    <source>
        <dbReference type="ARBA" id="ARBA00023242"/>
    </source>
</evidence>
<keyword evidence="13" id="KW-1185">Reference proteome</keyword>
<keyword evidence="5" id="KW-0007">Acetylation</keyword>
<keyword evidence="8 9" id="KW-0544">Nucleosome core</keyword>
<dbReference type="PANTHER" id="PTHR23430">
    <property type="entry name" value="HISTONE H2A"/>
    <property type="match status" value="1"/>
</dbReference>
<feature type="region of interest" description="Disordered" evidence="10">
    <location>
        <begin position="1"/>
        <end position="21"/>
    </location>
</feature>
<dbReference type="GO" id="GO:0046982">
    <property type="term" value="F:protein heterodimerization activity"/>
    <property type="evidence" value="ECO:0007669"/>
    <property type="project" value="InterPro"/>
</dbReference>
<dbReference type="GO" id="GO:0000786">
    <property type="term" value="C:nucleosome"/>
    <property type="evidence" value="ECO:0007669"/>
    <property type="project" value="UniProtKB-KW"/>
</dbReference>
<evidence type="ECO:0000256" key="1">
    <source>
        <dbReference type="ARBA" id="ARBA00004123"/>
    </source>
</evidence>
<dbReference type="GeneTree" id="ENSGT00940000153118"/>
<evidence type="ECO:0000256" key="3">
    <source>
        <dbReference type="ARBA" id="ARBA00010691"/>
    </source>
</evidence>
<dbReference type="Proteomes" id="UP000694412">
    <property type="component" value="Chromosome 4"/>
</dbReference>
<dbReference type="CDD" id="cd00074">
    <property type="entry name" value="HFD_H2A"/>
    <property type="match status" value="1"/>
</dbReference>
<dbReference type="AlphaFoldDB" id="A0A8C2U9S0"/>
<name>A0A8C2U9S0_COTJA</name>
<evidence type="ECO:0000256" key="6">
    <source>
        <dbReference type="ARBA" id="ARBA00023125"/>
    </source>
</evidence>
<keyword evidence="6 9" id="KW-0238">DNA-binding</keyword>
<dbReference type="Pfam" id="PF00125">
    <property type="entry name" value="Histone"/>
    <property type="match status" value="1"/>
</dbReference>
<dbReference type="SMART" id="SM00414">
    <property type="entry name" value="H2A"/>
    <property type="match status" value="1"/>
</dbReference>
<evidence type="ECO:0000256" key="10">
    <source>
        <dbReference type="SAM" id="MobiDB-lite"/>
    </source>
</evidence>
<sequence>YGSKQHPSMRREVKTKKSRSSRAGLLFPVSRIERQLRRGQFAERFGACAPVYLAAVLQWATHKTVDMAGKISKKSNQQCISPQHLQMSVKSSSILKHLLGSRPKYRAAEPPGPSCGFVFPVQMVPVQEPKHDYREREKEGGREF</sequence>
<comment type="subcellular location">
    <subcellularLocation>
        <location evidence="2">Chromosome</location>
    </subcellularLocation>
    <subcellularLocation>
        <location evidence="1 9">Nucleus</location>
    </subcellularLocation>
</comment>
<evidence type="ECO:0000256" key="8">
    <source>
        <dbReference type="ARBA" id="ARBA00023269"/>
    </source>
</evidence>
<reference evidence="12" key="3">
    <citation type="submission" date="2025-09" db="UniProtKB">
        <authorList>
            <consortium name="Ensembl"/>
        </authorList>
    </citation>
    <scope>IDENTIFICATION</scope>
</reference>
<keyword evidence="4 9" id="KW-0158">Chromosome</keyword>
<dbReference type="InterPro" id="IPR032458">
    <property type="entry name" value="Histone_H2A_CS"/>
</dbReference>
<dbReference type="Gene3D" id="1.10.20.10">
    <property type="entry name" value="Histone, subunit A"/>
    <property type="match status" value="1"/>
</dbReference>
<comment type="similarity">
    <text evidence="3 9">Belongs to the histone H2A family.</text>
</comment>
<evidence type="ECO:0000256" key="5">
    <source>
        <dbReference type="ARBA" id="ARBA00022990"/>
    </source>
</evidence>
<evidence type="ECO:0000256" key="2">
    <source>
        <dbReference type="ARBA" id="ARBA00004286"/>
    </source>
</evidence>